<evidence type="ECO:0000313" key="3">
    <source>
        <dbReference type="Proteomes" id="UP000307768"/>
    </source>
</evidence>
<proteinExistence type="predicted"/>
<dbReference type="RefSeq" id="WP_149770544.1">
    <property type="nucleotide sequence ID" value="NZ_VDFQ02000005.1"/>
</dbReference>
<organism evidence="2 3">
    <name type="scientific">Mumia zhuanghuii</name>
    <dbReference type="NCBI Taxonomy" id="2585211"/>
    <lineage>
        <taxon>Bacteria</taxon>
        <taxon>Bacillati</taxon>
        <taxon>Actinomycetota</taxon>
        <taxon>Actinomycetes</taxon>
        <taxon>Propionibacteriales</taxon>
        <taxon>Nocardioidaceae</taxon>
        <taxon>Mumia</taxon>
    </lineage>
</organism>
<dbReference type="EMBL" id="VDFQ02000005">
    <property type="protein sequence ID" value="KAA1420375.1"/>
    <property type="molecule type" value="Genomic_DNA"/>
</dbReference>
<dbReference type="AlphaFoldDB" id="A0A5Q6RQN7"/>
<accession>A0A5Q6RQN7</accession>
<comment type="caution">
    <text evidence="2">The sequence shown here is derived from an EMBL/GenBank/DDBJ whole genome shotgun (WGS) entry which is preliminary data.</text>
</comment>
<name>A0A5Q6RQN7_9ACTN</name>
<dbReference type="Proteomes" id="UP000307768">
    <property type="component" value="Unassembled WGS sequence"/>
</dbReference>
<evidence type="ECO:0000313" key="2">
    <source>
        <dbReference type="EMBL" id="KAA1420375.1"/>
    </source>
</evidence>
<evidence type="ECO:0000256" key="1">
    <source>
        <dbReference type="SAM" id="MobiDB-lite"/>
    </source>
</evidence>
<feature type="region of interest" description="Disordered" evidence="1">
    <location>
        <begin position="427"/>
        <end position="483"/>
    </location>
</feature>
<reference evidence="2 3" key="1">
    <citation type="submission" date="2019-09" db="EMBL/GenBank/DDBJ databases">
        <title>Mumia zhuanghuii sp. nov. isolated from the intestinal contents of plateau pika (Ochotona curzoniae) in the Qinghai-Tibet plateau of China.</title>
        <authorList>
            <person name="Tian Z."/>
        </authorList>
    </citation>
    <scope>NUCLEOTIDE SEQUENCE [LARGE SCALE GENOMIC DNA]</scope>
    <source>
        <strain evidence="3">350</strain>
    </source>
</reference>
<gene>
    <name evidence="2" type="ORF">FE697_015510</name>
</gene>
<protein>
    <recommendedName>
        <fullName evidence="4">DUF222 domain-containing protein</fullName>
    </recommendedName>
</protein>
<sequence>MFDSTPPTSLDDLRSRVGLVIGDMHARIASASADDLAAGAQEVEIVAACERIRHMLDAVQLEAIAELDARRRSTHPPVDQVDPVAVDRAARAVERSVRAEVSMARRVSSGAAQHSHELARALVDHPRTRELLADGIISTPVAAAVCRESAALPSVDRRRLDAALGDFLPELTVRQAGAEARRLALALDPHGAEARAERARAGRSVGLRRDADAMATLRVYGPADEVVAAWRRLTRQALSDQASGAADGRTHRQITCDRALRVLRHGDHEACGDTTGAASTPPSAEIGLLMRPEVLFGQEDTPAVLEDYGPIPAGLARRIAAEAASRDLAWVRRLFTTPGGERLTSIDSRRRTFPAAIARLIRAADDTCLRPACDCGVRDIDHVHAHARGGTSTADNGDGLCQTDNLLKEMRGWGVSATVDAGSGTVDRVTWRTPTGHSYTGHRSRPGGVRGPEAVVSRTPSRSTTDEVVKARPTHAHRQPVSVAEQQLRHLIGRLRQ</sequence>
<evidence type="ECO:0008006" key="4">
    <source>
        <dbReference type="Google" id="ProtNLM"/>
    </source>
</evidence>
<dbReference type="OrthoDB" id="5241234at2"/>